<dbReference type="InterPro" id="IPR025669">
    <property type="entry name" value="AAA_dom"/>
</dbReference>
<dbReference type="EMBL" id="JQOD01000001">
    <property type="protein sequence ID" value="KGA36308.1"/>
    <property type="molecule type" value="Genomic_DNA"/>
</dbReference>
<accession>A0A0M2F5L6</accession>
<dbReference type="OrthoDB" id="9799330at2"/>
<reference evidence="2 3" key="1">
    <citation type="submission" date="2014-08" db="EMBL/GenBank/DDBJ databases">
        <title>Genome sequences of NCPPB Pectobacterium isolates.</title>
        <authorList>
            <person name="Glover R.H."/>
            <person name="Sapp M."/>
            <person name="Elphinstone J."/>
        </authorList>
    </citation>
    <scope>NUCLEOTIDE SEQUENCE [LARGE SCALE GENOMIC DNA]</scope>
    <source>
        <strain evidence="2 3">LMG 21372</strain>
    </source>
</reference>
<dbReference type="PANTHER" id="PTHR13696:SF99">
    <property type="entry name" value="COBYRINIC ACID AC-DIAMIDE SYNTHASE"/>
    <property type="match status" value="1"/>
</dbReference>
<name>A0A0M2F5L6_9GAMM</name>
<dbReference type="RefSeq" id="WP_039313348.1">
    <property type="nucleotide sequence ID" value="NZ_JQOD01000001.1"/>
</dbReference>
<evidence type="ECO:0000313" key="2">
    <source>
        <dbReference type="EMBL" id="KGA36308.1"/>
    </source>
</evidence>
<dbReference type="InterPro" id="IPR027417">
    <property type="entry name" value="P-loop_NTPase"/>
</dbReference>
<dbReference type="SUPFAM" id="SSF52540">
    <property type="entry name" value="P-loop containing nucleoside triphosphate hydrolases"/>
    <property type="match status" value="1"/>
</dbReference>
<gene>
    <name evidence="2" type="ORF">KU74_07550</name>
</gene>
<dbReference type="AlphaFoldDB" id="A0A0M2F5L6"/>
<evidence type="ECO:0000313" key="3">
    <source>
        <dbReference type="Proteomes" id="UP000029435"/>
    </source>
</evidence>
<dbReference type="PANTHER" id="PTHR13696">
    <property type="entry name" value="P-LOOP CONTAINING NUCLEOSIDE TRIPHOSPHATE HYDROLASE"/>
    <property type="match status" value="1"/>
</dbReference>
<dbReference type="Gene3D" id="3.40.50.300">
    <property type="entry name" value="P-loop containing nucleotide triphosphate hydrolases"/>
    <property type="match status" value="1"/>
</dbReference>
<dbReference type="Proteomes" id="UP000029435">
    <property type="component" value="Unassembled WGS sequence"/>
</dbReference>
<dbReference type="Pfam" id="PF13614">
    <property type="entry name" value="AAA_31"/>
    <property type="match status" value="1"/>
</dbReference>
<organism evidence="2 3">
    <name type="scientific">Pectobacterium brasiliense</name>
    <dbReference type="NCBI Taxonomy" id="180957"/>
    <lineage>
        <taxon>Bacteria</taxon>
        <taxon>Pseudomonadati</taxon>
        <taxon>Pseudomonadota</taxon>
        <taxon>Gammaproteobacteria</taxon>
        <taxon>Enterobacterales</taxon>
        <taxon>Pectobacteriaceae</taxon>
        <taxon>Pectobacterium</taxon>
    </lineage>
</organism>
<feature type="domain" description="AAA" evidence="1">
    <location>
        <begin position="1"/>
        <end position="149"/>
    </location>
</feature>
<dbReference type="InterPro" id="IPR050678">
    <property type="entry name" value="DNA_Partitioning_ATPase"/>
</dbReference>
<evidence type="ECO:0000259" key="1">
    <source>
        <dbReference type="Pfam" id="PF13614"/>
    </source>
</evidence>
<comment type="caution">
    <text evidence="2">The sequence shown here is derived from an EMBL/GenBank/DDBJ whole genome shotgun (WGS) entry which is preliminary data.</text>
</comment>
<sequence>MKILPVISTKGGEGKSTQAANLAGFFADAGLKTLLIDGDYSQPTASSIYALEHEAPFGLFELLMQTTDLNQPDSIISRTAIPNLDLIISNDPDDRLPTAMLHAPDGRMRLKNILQHQSFQSYDVIMIDSKGAAGVMVELVVLAATENVVGVIKPILPDVREFMRGTVRLMSRLLALQAYGIKIPDIKILANCVENTSLDRKTLEELGNIVSEKKYLQSESINISILETKIDQLEVYKRGHAFGQPVHRLEYVTDRKSAAAAVTMHNLACELFPHWKELFDSVLWNQTGAGEAGGYVGEGKQ</sequence>
<proteinExistence type="predicted"/>
<protein>
    <submittedName>
        <fullName evidence="2">Chromosome partitioning protein ParA</fullName>
    </submittedName>
</protein>